<feature type="compositionally biased region" description="Low complexity" evidence="1">
    <location>
        <begin position="147"/>
        <end position="157"/>
    </location>
</feature>
<gene>
    <name evidence="3" type="ORF">RM190_16710</name>
</gene>
<feature type="compositionally biased region" description="Low complexity" evidence="1">
    <location>
        <begin position="107"/>
        <end position="132"/>
    </location>
</feature>
<organism evidence="3 4">
    <name type="scientific">Paracoccus broussonetiae</name>
    <dbReference type="NCBI Taxonomy" id="3075834"/>
    <lineage>
        <taxon>Bacteria</taxon>
        <taxon>Pseudomonadati</taxon>
        <taxon>Pseudomonadota</taxon>
        <taxon>Alphaproteobacteria</taxon>
        <taxon>Rhodobacterales</taxon>
        <taxon>Paracoccaceae</taxon>
        <taxon>Paracoccus</taxon>
    </lineage>
</organism>
<proteinExistence type="predicted"/>
<dbReference type="EMBL" id="JAVRQI010000013">
    <property type="protein sequence ID" value="MDT1063518.1"/>
    <property type="molecule type" value="Genomic_DNA"/>
</dbReference>
<sequence length="491" mass="51652">MRRFAIVFGAALPLLGASGALAEDVLIRVEAKRGTEVARSAAQGWSERFDDVVTFPLSDGWIGIGLGPMPREQATARLRQLRSDGQVPGDSFIAPADGRRLTQIDSPTTPDATAATPETVTAVPPEAPAADTGPVAAGTPGTPSTFPQPAAPEVVTPVEPPAPAKVFLRLESTTDRAKAEEMLAKWRETLPEAGLWTLPNGRLAIAFGPVEEPTGEAWLTAFKAAGAIPKDAFLTSPEEVGEVAIAGSAPELAPPPATDAARPAMPSLEDIQRALRWAGHYDGAIDGKDGPMTRAAIAAEIVRLRASPDTATAMAELTRRREAWRTEMGLTELQDSHTGLALPAPMDRLQFDRAERALSIYGPKDGSGAALILFSQPGGQQELQDLSGLVTALGWVPAPTRRIQKGSIILDGRNQTHIGHAEGRVVDGHAQGFVLIWPVQNPEEQRRLAAELSDNIARFAPGAGEAVPEIPAIAPATEVTTQTGVASPATP</sequence>
<dbReference type="Proteomes" id="UP001251085">
    <property type="component" value="Unassembled WGS sequence"/>
</dbReference>
<reference evidence="4" key="1">
    <citation type="submission" date="2023-07" db="EMBL/GenBank/DDBJ databases">
        <title>Characterization of two Paracoccaceae strains isolated from Phycosphere and proposal of Xinfangfangia lacusdiani sp. nov.</title>
        <authorList>
            <person name="Deng Y."/>
            <person name="Zhang Y.Q."/>
        </authorList>
    </citation>
    <scope>NUCLEOTIDE SEQUENCE [LARGE SCALE GENOMIC DNA]</scope>
    <source>
        <strain evidence="4">CPCC 101403</strain>
    </source>
</reference>
<protein>
    <submittedName>
        <fullName evidence="3">Peptidoglycan-binding protein</fullName>
    </submittedName>
</protein>
<evidence type="ECO:0000313" key="3">
    <source>
        <dbReference type="EMBL" id="MDT1063518.1"/>
    </source>
</evidence>
<keyword evidence="2" id="KW-0732">Signal</keyword>
<evidence type="ECO:0000256" key="1">
    <source>
        <dbReference type="SAM" id="MobiDB-lite"/>
    </source>
</evidence>
<evidence type="ECO:0000256" key="2">
    <source>
        <dbReference type="SAM" id="SignalP"/>
    </source>
</evidence>
<name>A0ABU3EH14_9RHOB</name>
<feature type="chain" id="PRO_5045135569" evidence="2">
    <location>
        <begin position="23"/>
        <end position="491"/>
    </location>
</feature>
<dbReference type="RefSeq" id="WP_311760607.1">
    <property type="nucleotide sequence ID" value="NZ_JAVRQI010000013.1"/>
</dbReference>
<keyword evidence="4" id="KW-1185">Reference proteome</keyword>
<comment type="caution">
    <text evidence="3">The sequence shown here is derived from an EMBL/GenBank/DDBJ whole genome shotgun (WGS) entry which is preliminary data.</text>
</comment>
<feature type="signal peptide" evidence="2">
    <location>
        <begin position="1"/>
        <end position="22"/>
    </location>
</feature>
<feature type="region of interest" description="Disordered" evidence="1">
    <location>
        <begin position="85"/>
        <end position="158"/>
    </location>
</feature>
<evidence type="ECO:0000313" key="4">
    <source>
        <dbReference type="Proteomes" id="UP001251085"/>
    </source>
</evidence>
<accession>A0ABU3EH14</accession>